<organism evidence="1 2">
    <name type="scientific">Dermacentor silvarum</name>
    <name type="common">Tick</name>
    <dbReference type="NCBI Taxonomy" id="543639"/>
    <lineage>
        <taxon>Eukaryota</taxon>
        <taxon>Metazoa</taxon>
        <taxon>Ecdysozoa</taxon>
        <taxon>Arthropoda</taxon>
        <taxon>Chelicerata</taxon>
        <taxon>Arachnida</taxon>
        <taxon>Acari</taxon>
        <taxon>Parasitiformes</taxon>
        <taxon>Ixodida</taxon>
        <taxon>Ixodoidea</taxon>
        <taxon>Ixodidae</taxon>
        <taxon>Rhipicephalinae</taxon>
        <taxon>Dermacentor</taxon>
    </lineage>
</organism>
<keyword evidence="2" id="KW-1185">Reference proteome</keyword>
<dbReference type="Proteomes" id="UP000821865">
    <property type="component" value="Chromosome 7"/>
</dbReference>
<evidence type="ECO:0000313" key="1">
    <source>
        <dbReference type="EMBL" id="KAH7942163.1"/>
    </source>
</evidence>
<name>A0ACB8CHA3_DERSI</name>
<dbReference type="EMBL" id="CM023476">
    <property type="protein sequence ID" value="KAH7942163.1"/>
    <property type="molecule type" value="Genomic_DNA"/>
</dbReference>
<proteinExistence type="predicted"/>
<accession>A0ACB8CHA3</accession>
<gene>
    <name evidence="1" type="ORF">HPB49_021345</name>
</gene>
<reference evidence="1" key="1">
    <citation type="submission" date="2020-05" db="EMBL/GenBank/DDBJ databases">
        <title>Large-scale comparative analyses of tick genomes elucidate their genetic diversity and vector capacities.</title>
        <authorList>
            <person name="Jia N."/>
            <person name="Wang J."/>
            <person name="Shi W."/>
            <person name="Du L."/>
            <person name="Sun Y."/>
            <person name="Zhan W."/>
            <person name="Jiang J."/>
            <person name="Wang Q."/>
            <person name="Zhang B."/>
            <person name="Ji P."/>
            <person name="Sakyi L.B."/>
            <person name="Cui X."/>
            <person name="Yuan T."/>
            <person name="Jiang B."/>
            <person name="Yang W."/>
            <person name="Lam T.T.-Y."/>
            <person name="Chang Q."/>
            <person name="Ding S."/>
            <person name="Wang X."/>
            <person name="Zhu J."/>
            <person name="Ruan X."/>
            <person name="Zhao L."/>
            <person name="Wei J."/>
            <person name="Que T."/>
            <person name="Du C."/>
            <person name="Cheng J."/>
            <person name="Dai P."/>
            <person name="Han X."/>
            <person name="Huang E."/>
            <person name="Gao Y."/>
            <person name="Liu J."/>
            <person name="Shao H."/>
            <person name="Ye R."/>
            <person name="Li L."/>
            <person name="Wei W."/>
            <person name="Wang X."/>
            <person name="Wang C."/>
            <person name="Yang T."/>
            <person name="Huo Q."/>
            <person name="Li W."/>
            <person name="Guo W."/>
            <person name="Chen H."/>
            <person name="Zhou L."/>
            <person name="Ni X."/>
            <person name="Tian J."/>
            <person name="Zhou Y."/>
            <person name="Sheng Y."/>
            <person name="Liu T."/>
            <person name="Pan Y."/>
            <person name="Xia L."/>
            <person name="Li J."/>
            <person name="Zhao F."/>
            <person name="Cao W."/>
        </authorList>
    </citation>
    <scope>NUCLEOTIDE SEQUENCE</scope>
    <source>
        <strain evidence="1">Dsil-2018</strain>
    </source>
</reference>
<comment type="caution">
    <text evidence="1">The sequence shown here is derived from an EMBL/GenBank/DDBJ whole genome shotgun (WGS) entry which is preliminary data.</text>
</comment>
<sequence>MDIFFAFDQSHVIKNVRSQFLAKEFGENKEISSKFIKMLYKMQRQSTVRPIRFLTRKHVFPSNIEKMNVKTAVLLFSPAVTAALNYLKDQAGHSCDADFASVGPTVEFMEVFHKWFTCMDVSNLQQHIHRNDADARQFSEIDDPRLD</sequence>
<evidence type="ECO:0000313" key="2">
    <source>
        <dbReference type="Proteomes" id="UP000821865"/>
    </source>
</evidence>
<protein>
    <submittedName>
        <fullName evidence="1">Uncharacterized protein</fullName>
    </submittedName>
</protein>